<dbReference type="GO" id="GO:0015165">
    <property type="term" value="F:pyrimidine nucleotide-sugar transmembrane transporter activity"/>
    <property type="evidence" value="ECO:0007669"/>
    <property type="project" value="InterPro"/>
</dbReference>
<feature type="transmembrane region" description="Helical" evidence="5">
    <location>
        <begin position="175"/>
        <end position="192"/>
    </location>
</feature>
<evidence type="ECO:0000256" key="1">
    <source>
        <dbReference type="ARBA" id="ARBA00004141"/>
    </source>
</evidence>
<evidence type="ECO:0000256" key="3">
    <source>
        <dbReference type="ARBA" id="ARBA00022989"/>
    </source>
</evidence>
<keyword evidence="2 5" id="KW-0812">Transmembrane</keyword>
<evidence type="ECO:0000256" key="5">
    <source>
        <dbReference type="SAM" id="Phobius"/>
    </source>
</evidence>
<feature type="transmembrane region" description="Helical" evidence="5">
    <location>
        <begin position="255"/>
        <end position="276"/>
    </location>
</feature>
<dbReference type="InterPro" id="IPR007271">
    <property type="entry name" value="Nuc_sug_transpt"/>
</dbReference>
<keyword evidence="4 5" id="KW-0472">Membrane</keyword>
<dbReference type="GO" id="GO:0000139">
    <property type="term" value="C:Golgi membrane"/>
    <property type="evidence" value="ECO:0007669"/>
    <property type="project" value="InterPro"/>
</dbReference>
<evidence type="ECO:0000313" key="6">
    <source>
        <dbReference type="EMBL" id="CAE2243326.1"/>
    </source>
</evidence>
<gene>
    <name evidence="6" type="ORF">OAUR00152_LOCUS17311</name>
</gene>
<evidence type="ECO:0000256" key="4">
    <source>
        <dbReference type="ARBA" id="ARBA00023136"/>
    </source>
</evidence>
<feature type="transmembrane region" description="Helical" evidence="5">
    <location>
        <begin position="122"/>
        <end position="141"/>
    </location>
</feature>
<name>A0A7S4MUB2_9STRA</name>
<protein>
    <recommendedName>
        <fullName evidence="7">EamA domain-containing protein</fullName>
    </recommendedName>
</protein>
<accession>A0A7S4MUB2</accession>
<evidence type="ECO:0008006" key="7">
    <source>
        <dbReference type="Google" id="ProtNLM"/>
    </source>
</evidence>
<dbReference type="PANTHER" id="PTHR10231">
    <property type="entry name" value="NUCLEOTIDE-SUGAR TRANSMEMBRANE TRANSPORTER"/>
    <property type="match status" value="1"/>
</dbReference>
<dbReference type="EMBL" id="HBKQ01025536">
    <property type="protein sequence ID" value="CAE2243326.1"/>
    <property type="molecule type" value="Transcribed_RNA"/>
</dbReference>
<evidence type="ECO:0000256" key="2">
    <source>
        <dbReference type="ARBA" id="ARBA00022692"/>
    </source>
</evidence>
<dbReference type="InterPro" id="IPR037185">
    <property type="entry name" value="EmrE-like"/>
</dbReference>
<sequence>MFFRRQKLRNRSIVRTATRTKKGATRTKKGRPRKYIEGMGTSLADATWADRSTYALFVVLWIAYAILNQYCVNRGIYFDATTLVWSQEVLKIVLSVGLFFVQDGGLLQLLHSAVEYRSMICWYLIPAALYALVDVITYINLRRMDPATLHLLGEMKLVLVGFVHQFFFRRRLTNLHWVALVIITFGCVVKTLDSLEDDVKGNGETGTAGDDIMVSSSQPKPTLVNYLLLFITIISGTVAGVYNEKLLKSRASVPLNLQNICLYFDGILFLTAGMLAGLSDKSSITDALSPSSFRELFTEPAVVAMAIVMSTAGLVTSRFLRTFDSVRKSIAVSLVVVSLPFLSWVFFGTALTVKMILSVLAVLGGMFLYSMQPPPGSQDILEGGYPESGNDLLVFESSSPAPEPVRGEYAHLTQLDAVDMVENGWQDEEDAVEMRSSKR</sequence>
<proteinExistence type="predicted"/>
<feature type="transmembrane region" description="Helical" evidence="5">
    <location>
        <begin position="54"/>
        <end position="72"/>
    </location>
</feature>
<feature type="transmembrane region" description="Helical" evidence="5">
    <location>
        <begin position="296"/>
        <end position="317"/>
    </location>
</feature>
<comment type="subcellular location">
    <subcellularLocation>
        <location evidence="1">Membrane</location>
        <topology evidence="1">Multi-pass membrane protein</topology>
    </subcellularLocation>
</comment>
<reference evidence="6" key="1">
    <citation type="submission" date="2021-01" db="EMBL/GenBank/DDBJ databases">
        <authorList>
            <person name="Corre E."/>
            <person name="Pelletier E."/>
            <person name="Niang G."/>
            <person name="Scheremetjew M."/>
            <person name="Finn R."/>
            <person name="Kale V."/>
            <person name="Holt S."/>
            <person name="Cochrane G."/>
            <person name="Meng A."/>
            <person name="Brown T."/>
            <person name="Cohen L."/>
        </authorList>
    </citation>
    <scope>NUCLEOTIDE SEQUENCE</scope>
    <source>
        <strain evidence="6">Isolate 1302-5</strain>
    </source>
</reference>
<keyword evidence="3 5" id="KW-1133">Transmembrane helix</keyword>
<dbReference type="Pfam" id="PF04142">
    <property type="entry name" value="Nuc_sug_transp"/>
    <property type="match status" value="1"/>
</dbReference>
<feature type="transmembrane region" description="Helical" evidence="5">
    <location>
        <begin position="92"/>
        <end position="110"/>
    </location>
</feature>
<dbReference type="SUPFAM" id="SSF103481">
    <property type="entry name" value="Multidrug resistance efflux transporter EmrE"/>
    <property type="match status" value="1"/>
</dbReference>
<organism evidence="6">
    <name type="scientific">Odontella aurita</name>
    <dbReference type="NCBI Taxonomy" id="265563"/>
    <lineage>
        <taxon>Eukaryota</taxon>
        <taxon>Sar</taxon>
        <taxon>Stramenopiles</taxon>
        <taxon>Ochrophyta</taxon>
        <taxon>Bacillariophyta</taxon>
        <taxon>Mediophyceae</taxon>
        <taxon>Biddulphiophycidae</taxon>
        <taxon>Eupodiscales</taxon>
        <taxon>Odontellaceae</taxon>
        <taxon>Odontella</taxon>
    </lineage>
</organism>
<feature type="transmembrane region" description="Helical" evidence="5">
    <location>
        <begin position="329"/>
        <end position="347"/>
    </location>
</feature>
<dbReference type="AlphaFoldDB" id="A0A7S4MUB2"/>
<feature type="transmembrane region" description="Helical" evidence="5">
    <location>
        <begin position="223"/>
        <end position="243"/>
    </location>
</feature>
<feature type="transmembrane region" description="Helical" evidence="5">
    <location>
        <begin position="147"/>
        <end position="168"/>
    </location>
</feature>